<dbReference type="RefSeq" id="WP_190057643.1">
    <property type="nucleotide sequence ID" value="NZ_BMWH01000008.1"/>
</dbReference>
<keyword evidence="3" id="KW-1185">Reference proteome</keyword>
<evidence type="ECO:0000256" key="1">
    <source>
        <dbReference type="SAM" id="MobiDB-lite"/>
    </source>
</evidence>
<proteinExistence type="predicted"/>
<feature type="region of interest" description="Disordered" evidence="1">
    <location>
        <begin position="1"/>
        <end position="120"/>
    </location>
</feature>
<feature type="compositionally biased region" description="Basic and acidic residues" evidence="1">
    <location>
        <begin position="79"/>
        <end position="107"/>
    </location>
</feature>
<accession>A0A918VCR7</accession>
<feature type="compositionally biased region" description="Basic and acidic residues" evidence="1">
    <location>
        <begin position="860"/>
        <end position="874"/>
    </location>
</feature>
<sequence length="894" mass="98175">MSDDQQAGGTAQQAPGRPDTAGSRTEETRDRDERPGDGDHKAGAKADRKAGAKADRKADAKADGKAGGDDAATGDETTEQEKDQEKERQRERERAAGRFKEHTRDPLAGEDGEDGPTDLASAARTRRATRLLFDIGRDYTGFDRSYFRSAHIGDTFNLRLDTRTAGAGLRGGPVPDEELRRLRRIHVEPEGYVLLRNALRAQRLLVLGAAPGTGRASTALSLLDEVTTPGADGANPGPPSGSRIRRVDPADGVRQLATSLDEPRGGEDEEGERPRRATGYLLELSFTRPGVQPPDEMDLDELAAALERCEAYAVIVVTVGSATNSLLAGRYGMLCPPAPTRELVHTRLRELLERHAATAPDATASADELFRRAVELMGRAEVKDAIGLKHLRPAEAELLASLLAGHVRGDLPYEELLSGCRSLAARQAQEWFAGVDRALTVPPAQPDGTTGRPGTATLFHPVAFRIALAVLGGASYSAVAAAAHLLTWELSVQSDPDHTPARPLFCDDPEADLALSRAELADGTVEVAGAEVPARLIWYQGSALPTAVLTELWDRHFPVRAPVVRWLRQLADDPRTQVWMRAAVAAGELCVRDFDHGYAELVRPLAEATTPRRRIFAATTLDQAAGHDSHRRAVHRLVDDWSRNGTKTLRWTAAMTLGYGNAAPSTDDALDALARIGVHDDGDQTAVASFNVVRLLALPDAERVLERMSEWTHHKREAYQDLGLVTTVRLSLTTVDEVLTDHPASPLGERGDWPLPLALADTRPELVRPMADLMWTTLNTARAREVATDALERLLRSAVREDGTEWTRPGLAVLLPALVTEEHDRWRLDWLLRRMMHDPDNPLPDPQARDLWWLAVTPPDRQRPDGPHRDDMRRNGPRPQRTRRERNREEDRHG</sequence>
<reference evidence="2" key="1">
    <citation type="journal article" date="2014" name="Int. J. Syst. Evol. Microbiol.">
        <title>Complete genome sequence of Corynebacterium casei LMG S-19264T (=DSM 44701T), isolated from a smear-ripened cheese.</title>
        <authorList>
            <consortium name="US DOE Joint Genome Institute (JGI-PGF)"/>
            <person name="Walter F."/>
            <person name="Albersmeier A."/>
            <person name="Kalinowski J."/>
            <person name="Ruckert C."/>
        </authorList>
    </citation>
    <scope>NUCLEOTIDE SEQUENCE</scope>
    <source>
        <strain evidence="2">JCM 5016</strain>
    </source>
</reference>
<feature type="compositionally biased region" description="Low complexity" evidence="1">
    <location>
        <begin position="1"/>
        <end position="16"/>
    </location>
</feature>
<feature type="region of interest" description="Disordered" evidence="1">
    <location>
        <begin position="855"/>
        <end position="894"/>
    </location>
</feature>
<dbReference type="AlphaFoldDB" id="A0A918VCR7"/>
<evidence type="ECO:0000313" key="3">
    <source>
        <dbReference type="Proteomes" id="UP000623010"/>
    </source>
</evidence>
<evidence type="ECO:0000313" key="2">
    <source>
        <dbReference type="EMBL" id="GGZ87245.1"/>
    </source>
</evidence>
<dbReference type="Proteomes" id="UP000623010">
    <property type="component" value="Unassembled WGS sequence"/>
</dbReference>
<protein>
    <submittedName>
        <fullName evidence="2">Uncharacterized protein</fullName>
    </submittedName>
</protein>
<feature type="compositionally biased region" description="Basic and acidic residues" evidence="1">
    <location>
        <begin position="24"/>
        <end position="68"/>
    </location>
</feature>
<name>A0A918VCR7_9ACTN</name>
<comment type="caution">
    <text evidence="2">The sequence shown here is derived from an EMBL/GenBank/DDBJ whole genome shotgun (WGS) entry which is preliminary data.</text>
</comment>
<reference evidence="2" key="2">
    <citation type="submission" date="2020-09" db="EMBL/GenBank/DDBJ databases">
        <authorList>
            <person name="Sun Q."/>
            <person name="Ohkuma M."/>
        </authorList>
    </citation>
    <scope>NUCLEOTIDE SEQUENCE</scope>
    <source>
        <strain evidence="2">JCM 5016</strain>
    </source>
</reference>
<organism evidence="2 3">
    <name type="scientific">Streptomyces echinoruber</name>
    <dbReference type="NCBI Taxonomy" id="68898"/>
    <lineage>
        <taxon>Bacteria</taxon>
        <taxon>Bacillati</taxon>
        <taxon>Actinomycetota</taxon>
        <taxon>Actinomycetes</taxon>
        <taxon>Kitasatosporales</taxon>
        <taxon>Streptomycetaceae</taxon>
        <taxon>Streptomyces</taxon>
    </lineage>
</organism>
<dbReference type="EMBL" id="BMWH01000008">
    <property type="protein sequence ID" value="GGZ87245.1"/>
    <property type="molecule type" value="Genomic_DNA"/>
</dbReference>
<gene>
    <name evidence="2" type="ORF">GCM10010389_27000</name>
</gene>
<feature type="region of interest" description="Disordered" evidence="1">
    <location>
        <begin position="227"/>
        <end position="278"/>
    </location>
</feature>